<proteinExistence type="predicted"/>
<dbReference type="EMBL" id="CAJOBC010001052">
    <property type="protein sequence ID" value="CAF3651402.1"/>
    <property type="molecule type" value="Genomic_DNA"/>
</dbReference>
<dbReference type="EMBL" id="CAJNOQ010001052">
    <property type="protein sequence ID" value="CAF0863846.1"/>
    <property type="molecule type" value="Genomic_DNA"/>
</dbReference>
<dbReference type="Proteomes" id="UP000663829">
    <property type="component" value="Unassembled WGS sequence"/>
</dbReference>
<protein>
    <submittedName>
        <fullName evidence="1">Uncharacterized protein</fullName>
    </submittedName>
</protein>
<evidence type="ECO:0000313" key="2">
    <source>
        <dbReference type="EMBL" id="CAF3651402.1"/>
    </source>
</evidence>
<dbReference type="OrthoDB" id="10052970at2759"/>
<sequence>IFTKSVFPAKIPQDFRLFQKCLGKVFILKYKALPTLNQYNRVPQSETKDSIVLNGQSTDDQLKLSSTCHTNSKRQDVDFSIFRNLDSPPQYYSGTNLSSTSTSSTIPIIKHDETTTLLFSTITEHNPQQESSIVNTNKIFNNNQYETDNILFDDGDGNKNRQNSDEESNIMLINETETNFLQKKVTNNLDAIVEDSSEEIDEQLLKCDQISIKTHTDIEHQPVAPKIVEELSNLPIRIPCDRDIFEDCNDLYAKLDNFNLNETTQFNNEYDLSSEFTRHVGKLKNKMNDVVQATQMPRDAELLEARYSSLLATIENLSVLLKIGEIHMSRAIINRLIFNIEQRIEQLKKISNINKTKFDSLDDFCSVRSALSSYEHLFT</sequence>
<evidence type="ECO:0000313" key="3">
    <source>
        <dbReference type="Proteomes" id="UP000663829"/>
    </source>
</evidence>
<gene>
    <name evidence="1" type="ORF">GPM918_LOCUS6730</name>
    <name evidence="2" type="ORF">SRO942_LOCUS6730</name>
</gene>
<dbReference type="Proteomes" id="UP000681722">
    <property type="component" value="Unassembled WGS sequence"/>
</dbReference>
<dbReference type="AlphaFoldDB" id="A0A813WYA6"/>
<accession>A0A813WYA6</accession>
<feature type="non-terminal residue" evidence="1">
    <location>
        <position position="1"/>
    </location>
</feature>
<organism evidence="1 3">
    <name type="scientific">Didymodactylos carnosus</name>
    <dbReference type="NCBI Taxonomy" id="1234261"/>
    <lineage>
        <taxon>Eukaryota</taxon>
        <taxon>Metazoa</taxon>
        <taxon>Spiralia</taxon>
        <taxon>Gnathifera</taxon>
        <taxon>Rotifera</taxon>
        <taxon>Eurotatoria</taxon>
        <taxon>Bdelloidea</taxon>
        <taxon>Philodinida</taxon>
        <taxon>Philodinidae</taxon>
        <taxon>Didymodactylos</taxon>
    </lineage>
</organism>
<name>A0A813WYA6_9BILA</name>
<reference evidence="1" key="1">
    <citation type="submission" date="2021-02" db="EMBL/GenBank/DDBJ databases">
        <authorList>
            <person name="Nowell W R."/>
        </authorList>
    </citation>
    <scope>NUCLEOTIDE SEQUENCE</scope>
</reference>
<evidence type="ECO:0000313" key="1">
    <source>
        <dbReference type="EMBL" id="CAF0863846.1"/>
    </source>
</evidence>
<comment type="caution">
    <text evidence="1">The sequence shown here is derived from an EMBL/GenBank/DDBJ whole genome shotgun (WGS) entry which is preliminary data.</text>
</comment>
<keyword evidence="3" id="KW-1185">Reference proteome</keyword>